<dbReference type="EMBL" id="CP023004">
    <property type="protein sequence ID" value="AWI08682.1"/>
    <property type="molecule type" value="Genomic_DNA"/>
</dbReference>
<feature type="transmembrane region" description="Helical" evidence="1">
    <location>
        <begin position="119"/>
        <end position="137"/>
    </location>
</feature>
<keyword evidence="1" id="KW-1133">Transmembrane helix</keyword>
<sequence length="140" mass="15220">MLYGIVIIILGLLAIPSLVLAKKPNAKELFDKVAPYMGWIGVVALIWGIWTLYRVIRSLSLLSGGTWGIITWVIFLAISIVEIGLGFIMGYNLVAKHAISKSPEAQAKGQEMLAKVAPYQGKLGIAAIITGIIYIVLHFI</sequence>
<feature type="transmembrane region" description="Helical" evidence="1">
    <location>
        <begin position="68"/>
        <end position="91"/>
    </location>
</feature>
<feature type="transmembrane region" description="Helical" evidence="1">
    <location>
        <begin position="37"/>
        <end position="56"/>
    </location>
</feature>
<keyword evidence="1" id="KW-0472">Membrane</keyword>
<reference evidence="2 3" key="1">
    <citation type="journal article" date="2018" name="Syst. Appl. Microbiol.">
        <title>Ereboglobus luteus gen. nov. sp. nov. from cockroach guts, and new insights into the oxygen relationship of the genera Opitutus and Didymococcus (Verrucomicrobia: Opitutaceae).</title>
        <authorList>
            <person name="Tegtmeier D."/>
            <person name="Belitz A."/>
            <person name="Radek R."/>
            <person name="Heimerl T."/>
            <person name="Brune A."/>
        </authorList>
    </citation>
    <scope>NUCLEOTIDE SEQUENCE [LARGE SCALE GENOMIC DNA]</scope>
    <source>
        <strain evidence="2 3">Ho45</strain>
    </source>
</reference>
<dbReference type="OrthoDB" id="343946at2"/>
<proteinExistence type="predicted"/>
<evidence type="ECO:0008006" key="4">
    <source>
        <dbReference type="Google" id="ProtNLM"/>
    </source>
</evidence>
<protein>
    <recommendedName>
        <fullName evidence="4">DUF4149 domain-containing protein</fullName>
    </recommendedName>
</protein>
<organism evidence="2 3">
    <name type="scientific">Ereboglobus luteus</name>
    <dbReference type="NCBI Taxonomy" id="1796921"/>
    <lineage>
        <taxon>Bacteria</taxon>
        <taxon>Pseudomonadati</taxon>
        <taxon>Verrucomicrobiota</taxon>
        <taxon>Opitutia</taxon>
        <taxon>Opitutales</taxon>
        <taxon>Opitutaceae</taxon>
        <taxon>Ereboglobus</taxon>
    </lineage>
</organism>
<accession>A0A2U8E2C7</accession>
<gene>
    <name evidence="2" type="ORF">CKA38_04915</name>
</gene>
<evidence type="ECO:0000256" key="1">
    <source>
        <dbReference type="SAM" id="Phobius"/>
    </source>
</evidence>
<dbReference type="Proteomes" id="UP000244896">
    <property type="component" value="Chromosome"/>
</dbReference>
<dbReference type="RefSeq" id="WP_108824490.1">
    <property type="nucleotide sequence ID" value="NZ_CP023004.1"/>
</dbReference>
<keyword evidence="3" id="KW-1185">Reference proteome</keyword>
<evidence type="ECO:0000313" key="2">
    <source>
        <dbReference type="EMBL" id="AWI08682.1"/>
    </source>
</evidence>
<dbReference type="KEGG" id="elut:CKA38_04915"/>
<keyword evidence="1" id="KW-0812">Transmembrane</keyword>
<dbReference type="AlphaFoldDB" id="A0A2U8E2C7"/>
<name>A0A2U8E2C7_9BACT</name>
<evidence type="ECO:0000313" key="3">
    <source>
        <dbReference type="Proteomes" id="UP000244896"/>
    </source>
</evidence>